<dbReference type="InterPro" id="IPR000719">
    <property type="entry name" value="Prot_kinase_dom"/>
</dbReference>
<dbReference type="CDD" id="cd00180">
    <property type="entry name" value="PKc"/>
    <property type="match status" value="1"/>
</dbReference>
<gene>
    <name evidence="2" type="ORF">TH4_03680</name>
</gene>
<dbReference type="GO" id="GO:0005737">
    <property type="term" value="C:cytoplasm"/>
    <property type="evidence" value="ECO:0007669"/>
    <property type="project" value="TreeGrafter"/>
</dbReference>
<dbReference type="SUPFAM" id="SSF56112">
    <property type="entry name" value="Protein kinase-like (PK-like)"/>
    <property type="match status" value="1"/>
</dbReference>
<dbReference type="PANTHER" id="PTHR24361">
    <property type="entry name" value="MITOGEN-ACTIVATED KINASE KINASE KINASE"/>
    <property type="match status" value="1"/>
</dbReference>
<dbReference type="InterPro" id="IPR011009">
    <property type="entry name" value="Kinase-like_dom_sf"/>
</dbReference>
<dbReference type="AlphaFoldDB" id="A0A853L4V9"/>
<proteinExistence type="predicted"/>
<dbReference type="RefSeq" id="WP_064779914.1">
    <property type="nucleotide sequence ID" value="NZ_JPVZ01000001.1"/>
</dbReference>
<dbReference type="PROSITE" id="PS50011">
    <property type="entry name" value="PROTEIN_KINASE_DOM"/>
    <property type="match status" value="1"/>
</dbReference>
<dbReference type="EMBL" id="JPVZ01000001">
    <property type="protein sequence ID" value="OAZ12174.1"/>
    <property type="molecule type" value="Genomic_DNA"/>
</dbReference>
<evidence type="ECO:0000313" key="2">
    <source>
        <dbReference type="EMBL" id="OAZ12174.1"/>
    </source>
</evidence>
<dbReference type="Pfam" id="PF00069">
    <property type="entry name" value="Pkinase"/>
    <property type="match status" value="1"/>
</dbReference>
<accession>A0A853L4V9</accession>
<organism evidence="2 3">
    <name type="scientific">Thalassospira tepidiphila MCCC 1A03514</name>
    <dbReference type="NCBI Taxonomy" id="1177930"/>
    <lineage>
        <taxon>Bacteria</taxon>
        <taxon>Pseudomonadati</taxon>
        <taxon>Pseudomonadota</taxon>
        <taxon>Alphaproteobacteria</taxon>
        <taxon>Rhodospirillales</taxon>
        <taxon>Thalassospiraceae</taxon>
        <taxon>Thalassospira</taxon>
    </lineage>
</organism>
<dbReference type="Gene3D" id="1.10.510.10">
    <property type="entry name" value="Transferase(Phosphotransferase) domain 1"/>
    <property type="match status" value="1"/>
</dbReference>
<protein>
    <recommendedName>
        <fullName evidence="1">Protein kinase domain-containing protein</fullName>
    </recommendedName>
</protein>
<comment type="caution">
    <text evidence="2">The sequence shown here is derived from an EMBL/GenBank/DDBJ whole genome shotgun (WGS) entry which is preliminary data.</text>
</comment>
<feature type="domain" description="Protein kinase" evidence="1">
    <location>
        <begin position="18"/>
        <end position="324"/>
    </location>
</feature>
<evidence type="ECO:0000259" key="1">
    <source>
        <dbReference type="PROSITE" id="PS50011"/>
    </source>
</evidence>
<dbReference type="GO" id="GO:0004713">
    <property type="term" value="F:protein tyrosine kinase activity"/>
    <property type="evidence" value="ECO:0007669"/>
    <property type="project" value="InterPro"/>
</dbReference>
<sequence>MKTSRVKELIEFNRPQKYKFVKSLGNGACGETILMRDEEMGIDLVAKKYKPIIEKRKNPDLFRELLDRFRREAKILFQINHLNIVRVYSYFDYNESDTSYITMEYIQGDNIIKHIKSNPTRIGAIFEKTINGFSYLEEKKILHRDIRPDNILIDINGEPKIIDFGFGKESSGLETNIDKSISLNWWCEKPLEFNKGQYDTRTEIYFVGQLFAKAANDAHISEYDYAKIIAEMCDLNAEKRPKSFSDIKLEIAKTEYAETEFTDEEIQTYRLFSESLCEAISEIGTSSKYVTDTTEIIEGLEEVYKKNMLEERIHAPEKIIGIFVEGGFKFWKNEVFYTSTLEVFLKFLRKLSTEKQWLVLANLTSRLDGIKRYQEKNAGWDDEIPF</sequence>
<name>A0A853L4V9_9PROT</name>
<evidence type="ECO:0000313" key="3">
    <source>
        <dbReference type="Proteomes" id="UP000094009"/>
    </source>
</evidence>
<reference evidence="2 3" key="1">
    <citation type="submission" date="2014-07" db="EMBL/GenBank/DDBJ databases">
        <title>Draft genome sequence of Thalassospira tepidiphila 1-1B.</title>
        <authorList>
            <person name="Lai Q."/>
            <person name="Shao Z."/>
        </authorList>
    </citation>
    <scope>NUCLEOTIDE SEQUENCE [LARGE SCALE GENOMIC DNA]</scope>
    <source>
        <strain evidence="2 3">MCCC 1A03514</strain>
    </source>
</reference>
<dbReference type="GO" id="GO:0005524">
    <property type="term" value="F:ATP binding"/>
    <property type="evidence" value="ECO:0007669"/>
    <property type="project" value="InterPro"/>
</dbReference>
<dbReference type="Proteomes" id="UP000094009">
    <property type="component" value="Unassembled WGS sequence"/>
</dbReference>
<dbReference type="InterPro" id="IPR008266">
    <property type="entry name" value="Tyr_kinase_AS"/>
</dbReference>
<dbReference type="PROSITE" id="PS00109">
    <property type="entry name" value="PROTEIN_KINASE_TYR"/>
    <property type="match status" value="1"/>
</dbReference>
<dbReference type="SMART" id="SM00219">
    <property type="entry name" value="TyrKc"/>
    <property type="match status" value="1"/>
</dbReference>
<dbReference type="InterPro" id="IPR020635">
    <property type="entry name" value="Tyr_kinase_cat_dom"/>
</dbReference>
<dbReference type="GO" id="GO:0004674">
    <property type="term" value="F:protein serine/threonine kinase activity"/>
    <property type="evidence" value="ECO:0007669"/>
    <property type="project" value="TreeGrafter"/>
</dbReference>
<dbReference type="InterPro" id="IPR053235">
    <property type="entry name" value="Ser_Thr_kinase"/>
</dbReference>